<accession>A0A915L951</accession>
<name>A0A915L951_ROMCU</name>
<evidence type="ECO:0000313" key="1">
    <source>
        <dbReference type="Proteomes" id="UP000887565"/>
    </source>
</evidence>
<protein>
    <submittedName>
        <fullName evidence="2">Uncharacterized protein</fullName>
    </submittedName>
</protein>
<keyword evidence="1" id="KW-1185">Reference proteome</keyword>
<organism evidence="1 2">
    <name type="scientific">Romanomermis culicivorax</name>
    <name type="common">Nematode worm</name>
    <dbReference type="NCBI Taxonomy" id="13658"/>
    <lineage>
        <taxon>Eukaryota</taxon>
        <taxon>Metazoa</taxon>
        <taxon>Ecdysozoa</taxon>
        <taxon>Nematoda</taxon>
        <taxon>Enoplea</taxon>
        <taxon>Dorylaimia</taxon>
        <taxon>Mermithida</taxon>
        <taxon>Mermithoidea</taxon>
        <taxon>Mermithidae</taxon>
        <taxon>Romanomermis</taxon>
    </lineage>
</organism>
<dbReference type="AlphaFoldDB" id="A0A915L951"/>
<evidence type="ECO:0000313" key="2">
    <source>
        <dbReference type="WBParaSite" id="nRc.2.0.1.t47655-RA"/>
    </source>
</evidence>
<dbReference type="WBParaSite" id="nRc.2.0.1.t47655-RA">
    <property type="protein sequence ID" value="nRc.2.0.1.t47655-RA"/>
    <property type="gene ID" value="nRc.2.0.1.g47655"/>
</dbReference>
<dbReference type="Proteomes" id="UP000887565">
    <property type="component" value="Unplaced"/>
</dbReference>
<proteinExistence type="predicted"/>
<sequence length="202" mass="22129">MRAKKQKRFGTGSVAVLCIPTPGDNRLTYDDADVGGGGGWNNDGNPPPDNGGGGAIIGKGNPCIMCKEGPIAASRRAEKFTKNVERRTKMKIEMIEKIVEIVVERTAPMIARAAKSTTGATARTIIAAGRRRRLTFFHAIETVSIDEKFRNFKLFGSGCKISTDTHFCTTSFAFREKNFKTKALDSGEILLMLKQEVDDLLR</sequence>
<reference evidence="2" key="1">
    <citation type="submission" date="2022-11" db="UniProtKB">
        <authorList>
            <consortium name="WormBaseParasite"/>
        </authorList>
    </citation>
    <scope>IDENTIFICATION</scope>
</reference>